<gene>
    <name evidence="1" type="ORF">PV05_05483</name>
</gene>
<dbReference type="OrthoDB" id="10307584at2759"/>
<sequence length="386" mass="43697">MAMSPEVSHPDLSLSGRKNPYGELMITVSSPQARSERRPHSISQTPFFRQPIMDLFKILTTVFYSPDILLSPEDTAISICPIPDKDLNAMINAFNLEQQRVLFALHCQFNSNPPPRYYKSLVKLVFDYASQEEKDRYTKGIAQSLWSLRRPEYNIATLLINHTDVSIERMQAVEEENEARRAEVSRLIEQFDDIMSACRQSIQVQANKDQKNGAVFHAAMKLLNRQPATRSTVDWIASDGYEFALASFKEDKSLQDSLVRHWLGVEESGADVDLSIRELKSRNSGRAIRLQLALFATIWHRARIMNSASPDVETNYSTLTGAQDQGHAQLAADDLIALCEGFLTLHEELDAKESDAIFEDLLLRLYQHHDSYSAGVTSVTAFLQEL</sequence>
<organism evidence="1 2">
    <name type="scientific">Exophiala xenobiotica</name>
    <dbReference type="NCBI Taxonomy" id="348802"/>
    <lineage>
        <taxon>Eukaryota</taxon>
        <taxon>Fungi</taxon>
        <taxon>Dikarya</taxon>
        <taxon>Ascomycota</taxon>
        <taxon>Pezizomycotina</taxon>
        <taxon>Eurotiomycetes</taxon>
        <taxon>Chaetothyriomycetidae</taxon>
        <taxon>Chaetothyriales</taxon>
        <taxon>Herpotrichiellaceae</taxon>
        <taxon>Exophiala</taxon>
    </lineage>
</organism>
<dbReference type="Proteomes" id="UP000054342">
    <property type="component" value="Unassembled WGS sequence"/>
</dbReference>
<dbReference type="AlphaFoldDB" id="A0A0D2EQ66"/>
<reference evidence="1 2" key="1">
    <citation type="submission" date="2015-01" db="EMBL/GenBank/DDBJ databases">
        <title>The Genome Sequence of Exophiala xenobiotica CBS118157.</title>
        <authorList>
            <consortium name="The Broad Institute Genomics Platform"/>
            <person name="Cuomo C."/>
            <person name="de Hoog S."/>
            <person name="Gorbushina A."/>
            <person name="Stielow B."/>
            <person name="Teixiera M."/>
            <person name="Abouelleil A."/>
            <person name="Chapman S.B."/>
            <person name="Priest M."/>
            <person name="Young S.K."/>
            <person name="Wortman J."/>
            <person name="Nusbaum C."/>
            <person name="Birren B."/>
        </authorList>
    </citation>
    <scope>NUCLEOTIDE SEQUENCE [LARGE SCALE GENOMIC DNA]</scope>
    <source>
        <strain evidence="1 2">CBS 118157</strain>
    </source>
</reference>
<dbReference type="EMBL" id="KN847319">
    <property type="protein sequence ID" value="KIW56865.1"/>
    <property type="molecule type" value="Genomic_DNA"/>
</dbReference>
<evidence type="ECO:0000313" key="2">
    <source>
        <dbReference type="Proteomes" id="UP000054342"/>
    </source>
</evidence>
<protein>
    <submittedName>
        <fullName evidence="1">Uncharacterized protein</fullName>
    </submittedName>
</protein>
<dbReference type="RefSeq" id="XP_013317449.1">
    <property type="nucleotide sequence ID" value="XM_013461995.1"/>
</dbReference>
<accession>A0A0D2EQ66</accession>
<evidence type="ECO:0000313" key="1">
    <source>
        <dbReference type="EMBL" id="KIW56865.1"/>
    </source>
</evidence>
<dbReference type="HOGENOM" id="CLU_780821_0_0_1"/>
<keyword evidence="2" id="KW-1185">Reference proteome</keyword>
<proteinExistence type="predicted"/>
<name>A0A0D2EQ66_9EURO</name>
<dbReference type="GeneID" id="25327391"/>